<proteinExistence type="predicted"/>
<dbReference type="AlphaFoldDB" id="A0A2J6QEN1"/>
<feature type="region of interest" description="Disordered" evidence="1">
    <location>
        <begin position="216"/>
        <end position="288"/>
    </location>
</feature>
<evidence type="ECO:0000313" key="3">
    <source>
        <dbReference type="Proteomes" id="UP000235672"/>
    </source>
</evidence>
<name>A0A2J6QEN1_9HELO</name>
<evidence type="ECO:0000256" key="1">
    <source>
        <dbReference type="SAM" id="MobiDB-lite"/>
    </source>
</evidence>
<dbReference type="EMBL" id="KZ613472">
    <property type="protein sequence ID" value="PMD24734.1"/>
    <property type="molecule type" value="Genomic_DNA"/>
</dbReference>
<dbReference type="Proteomes" id="UP000235672">
    <property type="component" value="Unassembled WGS sequence"/>
</dbReference>
<gene>
    <name evidence="2" type="ORF">NA56DRAFT_700389</name>
</gene>
<keyword evidence="3" id="KW-1185">Reference proteome</keyword>
<evidence type="ECO:0000313" key="2">
    <source>
        <dbReference type="EMBL" id="PMD24734.1"/>
    </source>
</evidence>
<organism evidence="2 3">
    <name type="scientific">Hyaloscypha hepaticicola</name>
    <dbReference type="NCBI Taxonomy" id="2082293"/>
    <lineage>
        <taxon>Eukaryota</taxon>
        <taxon>Fungi</taxon>
        <taxon>Dikarya</taxon>
        <taxon>Ascomycota</taxon>
        <taxon>Pezizomycotina</taxon>
        <taxon>Leotiomycetes</taxon>
        <taxon>Helotiales</taxon>
        <taxon>Hyaloscyphaceae</taxon>
        <taxon>Hyaloscypha</taxon>
    </lineage>
</organism>
<accession>A0A2J6QEN1</accession>
<reference evidence="2 3" key="1">
    <citation type="submission" date="2016-05" db="EMBL/GenBank/DDBJ databases">
        <title>A degradative enzymes factory behind the ericoid mycorrhizal symbiosis.</title>
        <authorList>
            <consortium name="DOE Joint Genome Institute"/>
            <person name="Martino E."/>
            <person name="Morin E."/>
            <person name="Grelet G."/>
            <person name="Kuo A."/>
            <person name="Kohler A."/>
            <person name="Daghino S."/>
            <person name="Barry K."/>
            <person name="Choi C."/>
            <person name="Cichocki N."/>
            <person name="Clum A."/>
            <person name="Copeland A."/>
            <person name="Hainaut M."/>
            <person name="Haridas S."/>
            <person name="Labutti K."/>
            <person name="Lindquist E."/>
            <person name="Lipzen A."/>
            <person name="Khouja H.-R."/>
            <person name="Murat C."/>
            <person name="Ohm R."/>
            <person name="Olson A."/>
            <person name="Spatafora J."/>
            <person name="Veneault-Fourrey C."/>
            <person name="Henrissat B."/>
            <person name="Grigoriev I."/>
            <person name="Martin F."/>
            <person name="Perotto S."/>
        </authorList>
    </citation>
    <scope>NUCLEOTIDE SEQUENCE [LARGE SCALE GENOMIC DNA]</scope>
    <source>
        <strain evidence="2 3">UAMH 7357</strain>
    </source>
</reference>
<feature type="compositionally biased region" description="Basic residues" evidence="1">
    <location>
        <begin position="278"/>
        <end position="288"/>
    </location>
</feature>
<protein>
    <submittedName>
        <fullName evidence="2">Uncharacterized protein</fullName>
    </submittedName>
</protein>
<sequence length="288" mass="32150">MFQGPTGAVLPYLYQRATPTLLSLGRVRASQPASPSVHQTGLFSEQGISAEDYWCRGSHPRNKRRTGWSPKLCRVERGKKAVEVVEFVKEPRRIFRHPGSQKEGRRLPTQVIWLVEGLKPESLKSELGDSKTLDLREAKALSAPIQGERKALSSRRIDNLPSWSRPLRNQNQNQNQLWLPAAELLGGSELPQPAYHSTAGTAPLTAQSDILNQEPLSQSASVRRLWTSHKRPSPRLPLSSRARAPEPFPPPPPTPRHRIESATTNGAIQLRMRPGLSRSRRTSLRSSS</sequence>